<dbReference type="GO" id="GO:0005524">
    <property type="term" value="F:ATP binding"/>
    <property type="evidence" value="ECO:0007669"/>
    <property type="project" value="InterPro"/>
</dbReference>
<feature type="region of interest" description="Disordered" evidence="1">
    <location>
        <begin position="1"/>
        <end position="29"/>
    </location>
</feature>
<feature type="region of interest" description="Disordered" evidence="1">
    <location>
        <begin position="577"/>
        <end position="607"/>
    </location>
</feature>
<dbReference type="CDD" id="cd00180">
    <property type="entry name" value="PKc"/>
    <property type="match status" value="1"/>
</dbReference>
<feature type="region of interest" description="Disordered" evidence="1">
    <location>
        <begin position="92"/>
        <end position="182"/>
    </location>
</feature>
<evidence type="ECO:0000256" key="1">
    <source>
        <dbReference type="SAM" id="MobiDB-lite"/>
    </source>
</evidence>
<dbReference type="Gene3D" id="1.10.510.10">
    <property type="entry name" value="Transferase(Phosphotransferase) domain 1"/>
    <property type="match status" value="1"/>
</dbReference>
<feature type="compositionally biased region" description="Polar residues" evidence="1">
    <location>
        <begin position="717"/>
        <end position="732"/>
    </location>
</feature>
<dbReference type="EMBL" id="CP042187">
    <property type="protein sequence ID" value="QDS69420.1"/>
    <property type="molecule type" value="Genomic_DNA"/>
</dbReference>
<name>A0A517L1A8_9PEZI</name>
<feature type="compositionally biased region" description="Low complexity" evidence="1">
    <location>
        <begin position="161"/>
        <end position="170"/>
    </location>
</feature>
<dbReference type="GO" id="GO:0004672">
    <property type="term" value="F:protein kinase activity"/>
    <property type="evidence" value="ECO:0007669"/>
    <property type="project" value="InterPro"/>
</dbReference>
<accession>A0A517L1A8</accession>
<evidence type="ECO:0000259" key="2">
    <source>
        <dbReference type="PROSITE" id="PS50011"/>
    </source>
</evidence>
<dbReference type="PROSITE" id="PS50011">
    <property type="entry name" value="PROTEIN_KINASE_DOM"/>
    <property type="match status" value="1"/>
</dbReference>
<dbReference type="STRING" id="50376.A0A517L1A8"/>
<keyword evidence="4" id="KW-1185">Reference proteome</keyword>
<dbReference type="OrthoDB" id="635774at2759"/>
<evidence type="ECO:0000313" key="4">
    <source>
        <dbReference type="Proteomes" id="UP000316270"/>
    </source>
</evidence>
<feature type="domain" description="Protein kinase" evidence="2">
    <location>
        <begin position="340"/>
        <end position="588"/>
    </location>
</feature>
<dbReference type="SUPFAM" id="SSF56112">
    <property type="entry name" value="Protein kinase-like (PK-like)"/>
    <property type="match status" value="1"/>
</dbReference>
<dbReference type="InterPro" id="IPR050167">
    <property type="entry name" value="Ser_Thr_protein_kinase"/>
</dbReference>
<feature type="compositionally biased region" description="Basic and acidic residues" evidence="1">
    <location>
        <begin position="110"/>
        <end position="128"/>
    </location>
</feature>
<proteinExistence type="predicted"/>
<protein>
    <recommendedName>
        <fullName evidence="2">Protein kinase domain-containing protein</fullName>
    </recommendedName>
</protein>
<evidence type="ECO:0000313" key="3">
    <source>
        <dbReference type="EMBL" id="QDS69420.1"/>
    </source>
</evidence>
<dbReference type="InterPro" id="IPR011009">
    <property type="entry name" value="Kinase-like_dom_sf"/>
</dbReference>
<dbReference type="InterPro" id="IPR000719">
    <property type="entry name" value="Prot_kinase_dom"/>
</dbReference>
<dbReference type="Proteomes" id="UP000316270">
    <property type="component" value="Chromosome 3"/>
</dbReference>
<feature type="region of interest" description="Disordered" evidence="1">
    <location>
        <begin position="704"/>
        <end position="737"/>
    </location>
</feature>
<dbReference type="GO" id="GO:0007165">
    <property type="term" value="P:signal transduction"/>
    <property type="evidence" value="ECO:0007669"/>
    <property type="project" value="TreeGrafter"/>
</dbReference>
<dbReference type="AlphaFoldDB" id="A0A517L1A8"/>
<dbReference type="Pfam" id="PF00069">
    <property type="entry name" value="Pkinase"/>
    <property type="match status" value="1"/>
</dbReference>
<reference evidence="3 4" key="1">
    <citation type="submission" date="2019-07" db="EMBL/GenBank/DDBJ databases">
        <title>Finished genome of Venturia effusa.</title>
        <authorList>
            <person name="Young C.A."/>
            <person name="Cox M.P."/>
            <person name="Ganley A.R.D."/>
            <person name="David W.J."/>
        </authorList>
    </citation>
    <scope>NUCLEOTIDE SEQUENCE [LARGE SCALE GENOMIC DNA]</scope>
    <source>
        <strain evidence="4">albino</strain>
    </source>
</reference>
<dbReference type="PANTHER" id="PTHR23257">
    <property type="entry name" value="SERINE-THREONINE PROTEIN KINASE"/>
    <property type="match status" value="1"/>
</dbReference>
<dbReference type="GO" id="GO:0005737">
    <property type="term" value="C:cytoplasm"/>
    <property type="evidence" value="ECO:0007669"/>
    <property type="project" value="TreeGrafter"/>
</dbReference>
<organism evidence="3 4">
    <name type="scientific">Venturia effusa</name>
    <dbReference type="NCBI Taxonomy" id="50376"/>
    <lineage>
        <taxon>Eukaryota</taxon>
        <taxon>Fungi</taxon>
        <taxon>Dikarya</taxon>
        <taxon>Ascomycota</taxon>
        <taxon>Pezizomycotina</taxon>
        <taxon>Dothideomycetes</taxon>
        <taxon>Pleosporomycetidae</taxon>
        <taxon>Venturiales</taxon>
        <taxon>Venturiaceae</taxon>
        <taxon>Venturia</taxon>
    </lineage>
</organism>
<sequence>MPHLSLASSEEDRRASSPPSEHSLVDKGKMWGKTWNKVGHWLKKEDENGHIPHAEVPVLLDEKERKKEVDPNTSHLRLQRPVVPGLPRPITFARQDSERREKLCPVIPDQEERRATSMDRRAPAEHPTRASPHPTPSPAFYAPMSHAPGPADSGNNPSPSPLDQPSSQAQFDNHNDGDLVDATNAYSEPELSHNDLVQDPEHLSDALDDLQIQAELEAKWILNLSMHFRDNTDREKFFITFAEEPSKWRRVTVSCDYRTMPADSLEADLKTLHYQRDKSARIYESIRDSLPDIQFYPTVTNLKLQTSDGRLHVHVTEDLNEIIQYPSVSLLRHIDCKRFKESTIEFDSHLSGFVYKVRSGGRVYIKKEIPGPDAGVEEFLYEANALSSLRGSPHVIQFEGIVIDDREQVIKGLLLSYAEQGALVDLIYDYKHTEWLPWTRRERWAKQIVAGLADIHESGFVQGDFTLSNIVVDEADGARIIDINRRGCPVGWEPPELSRLIQSGQRISSYIGVKSDLYQLGMVLWALAEQQDEPERQEPPLQFTCPREVPEYYHSIVQSCLSNKVRDRVAASELLKQFPKQGQSHSKPEKISSAQLSPHRTEKKYIDPATAVELEDLDYLKSLDRSRQHTQCSASEATFADVAPSTEYLFVSSGSEMAHTKGRSSARTSLDESVPYCSESNLEKVDKRLQQAIIEISSATSLLPEPESVDKREEDTSSVALATISQSTPSSRQDSEKTIMDTKDHLDLNESGSQDSPPAYSFLEQRLDQVDPADVIHAFRFAPPTHQDSGFDELAAADTVCNSYDLDYLPKADTGELPDSHLEQLSFVPDLLPEKLAELSYVSDSAKSDEHHLHNDCDNLPSTEPAVTTKTLSQCSSWGEHLMQPSSKNFDC</sequence>
<gene>
    <name evidence="3" type="ORF">FKW77_005199</name>
</gene>